<dbReference type="InterPro" id="IPR009057">
    <property type="entry name" value="Homeodomain-like_sf"/>
</dbReference>
<evidence type="ECO:0000256" key="5">
    <source>
        <dbReference type="ARBA" id="ARBA00023157"/>
    </source>
</evidence>
<dbReference type="PANTHER" id="PTHR11245">
    <property type="entry name" value="STANNIOCALCIN"/>
    <property type="match status" value="1"/>
</dbReference>
<dbReference type="PANTHER" id="PTHR11245:SF6">
    <property type="entry name" value="DUF19 DOMAIN-CONTAINING PROTEIN"/>
    <property type="match status" value="1"/>
</dbReference>
<dbReference type="GO" id="GO:0005179">
    <property type="term" value="F:hormone activity"/>
    <property type="evidence" value="ECO:0007669"/>
    <property type="project" value="UniProtKB-KW"/>
</dbReference>
<protein>
    <submittedName>
        <fullName evidence="7">HTH psq-type domain-containing protein</fullName>
    </submittedName>
</protein>
<feature type="compositionally biased region" description="Polar residues" evidence="6">
    <location>
        <begin position="834"/>
        <end position="850"/>
    </location>
</feature>
<name>A0A2A6BI45_PRIPA</name>
<dbReference type="InterPro" id="IPR007889">
    <property type="entry name" value="HTH_Psq"/>
</dbReference>
<dbReference type="OrthoDB" id="5805553at2759"/>
<reference evidence="8" key="1">
    <citation type="journal article" date="2008" name="Nat. Genet.">
        <title>The Pristionchus pacificus genome provides a unique perspective on nematode lifestyle and parasitism.</title>
        <authorList>
            <person name="Dieterich C."/>
            <person name="Clifton S.W."/>
            <person name="Schuster L.N."/>
            <person name="Chinwalla A."/>
            <person name="Delehaunty K."/>
            <person name="Dinkelacker I."/>
            <person name="Fulton L."/>
            <person name="Fulton R."/>
            <person name="Godfrey J."/>
            <person name="Minx P."/>
            <person name="Mitreva M."/>
            <person name="Roeseler W."/>
            <person name="Tian H."/>
            <person name="Witte H."/>
            <person name="Yang S.P."/>
            <person name="Wilson R.K."/>
            <person name="Sommer R.J."/>
        </authorList>
    </citation>
    <scope>NUCLEOTIDE SEQUENCE [LARGE SCALE GENOMIC DNA]</scope>
    <source>
        <strain evidence="8">PS312</strain>
    </source>
</reference>
<dbReference type="GO" id="GO:0005615">
    <property type="term" value="C:extracellular space"/>
    <property type="evidence" value="ECO:0000318"/>
    <property type="project" value="GO_Central"/>
</dbReference>
<dbReference type="Pfam" id="PF05225">
    <property type="entry name" value="HTH_psq"/>
    <property type="match status" value="1"/>
</dbReference>
<feature type="region of interest" description="Disordered" evidence="6">
    <location>
        <begin position="833"/>
        <end position="855"/>
    </location>
</feature>
<evidence type="ECO:0000256" key="3">
    <source>
        <dbReference type="ARBA" id="ARBA00011748"/>
    </source>
</evidence>
<comment type="subunit">
    <text evidence="3">Homodimer; disulfide-linked.</text>
</comment>
<dbReference type="SUPFAM" id="SSF46689">
    <property type="entry name" value="Homeodomain-like"/>
    <property type="match status" value="1"/>
</dbReference>
<keyword evidence="4" id="KW-0372">Hormone</keyword>
<accession>A0A8R1UK09</accession>
<dbReference type="Gene3D" id="1.10.10.60">
    <property type="entry name" value="Homeodomain-like"/>
    <property type="match status" value="1"/>
</dbReference>
<keyword evidence="8" id="KW-1185">Reference proteome</keyword>
<proteinExistence type="inferred from homology"/>
<dbReference type="InterPro" id="IPR004978">
    <property type="entry name" value="Stanniocalcin"/>
</dbReference>
<evidence type="ECO:0000313" key="7">
    <source>
        <dbReference type="EnsemblMetazoa" id="PPA25902.1"/>
    </source>
</evidence>
<feature type="region of interest" description="Disordered" evidence="6">
    <location>
        <begin position="334"/>
        <end position="372"/>
    </location>
</feature>
<evidence type="ECO:0000256" key="4">
    <source>
        <dbReference type="ARBA" id="ARBA00022702"/>
    </source>
</evidence>
<reference evidence="7" key="2">
    <citation type="submission" date="2022-06" db="UniProtKB">
        <authorList>
            <consortium name="EnsemblMetazoa"/>
        </authorList>
    </citation>
    <scope>IDENTIFICATION</scope>
    <source>
        <strain evidence="7">PS312</strain>
    </source>
</reference>
<feature type="compositionally biased region" description="Acidic residues" evidence="6">
    <location>
        <begin position="927"/>
        <end position="937"/>
    </location>
</feature>
<accession>A0A2A6BI45</accession>
<sequence>MLFDALFPFLFVGTPTTAPLNYTICDAYLTLENKTHCGPNGYALHYGYPICRKFIDNEYEFTPAGKAFLDCVRPCLADFVSVNITAANVTNCTTITNMAYSSHVPCYDKCKFCSVVIANLMPFATTFQVTDFLSEIAIHQVLQVAFKCLLDPLSFFGGILIIIMLASVLQLQLLSALTALAAPTALNYTVCDAYTQLDATTPCGPKGYALNYGLPICRKFIENEYLFNAKGKEFLQCVRVCLADYVTANITGKITDCAEIKNNAFTSHVPCYDKCNFCGSVLWNLPQFAVTFKISDFFSEIAIKQVAQVALGCALHPIDIIPISVSRRERAVSPNPLVSANDSTRSESPSKPDWSPCDGLEDSSTKKTPAHSRLRIRPTVELNLRATPSTVLSGTKGAGFFLQPLRLTNKSAMNSTALIFLFVTVLASAQNISFVCDAYNELEAKTTCCPNGYALHYGLPLCTRFIEYEPTFDPEGQAFLHCVRPCLTDYVRKSPTNCASISSDAFESHVPCYEKCNFCQVVANNTIPFSKAFQIAPFLTRQATEQVRQLGANCLRNSISFPGMYRKKFPTSTKRVYSVCPNRKFTSKMYEGPNAWQRYPNACRRVTSTVVQNSSYPDKARLFSGLIRVVRRKMTFNEASASHKISLNVIKDVWKNLFQAMSNVMMKLMDENKDDIRLSGNEMDETGYPFEEVTEEDLITVTSENGEEYAVVDPKAQSTNQPSNPLRSDKYTIESFTPRSQPIVRFHQSEQINSHVDAYVAPKEEEAPSYPSTSQHVFTVQYSTPRDERINLDTGLNNHFGSKYVAPKEEEDVFSKGLVEPKVEEEDSYPFYGQHSSQSAADNFQQNPQGPSHHALLYSDEDVKVEDYNYRDDVKMEEVEAPIDPMPNYYNPSMHNEASLLACSMREFGCDDSMVDGSRQKTADEPQYAEDAEEQENPEVCRAIAKTLKSSKLRGERALIMREVLKDSLIRQVPISDLAKLYGFIDNQKIIHLVNKARLFLKAIIRQSGKSLPSSFLNFSKEHAAGPPLMRNDKKRIGKINDVIESLVKRCMYSRNGKEQLKAALSAVCFGEMTLNAAANKYNIPSSTIHPYVRKAKSRLGRILPPQANIPIAYTDIISSQPLKQKPPVVVRPCPRTGKVSYTMEELDHIVIQQVQQLNYDAAGKQAMFEAVIAVVADGITCAAASARTGIPAATIQNYVLKTRNEMGVTGKTNEIEFEPRKKERPTIALSSKRREVATREEVEKQVNQLIRSMPNGSRRDNVFNSILAAIMGEMTIREAASYFRIAPSTVHPYVTRARLALGERCPPPKTLAAGRTQVLARKGARIDDELHMTMNEEDMIEVDGIKAPRSLRLLTRLMTLGRITYEDAVPFMRSEEELFWKVVGILEAFQYRGNIECLAKGIMYVYVDDKSINEACILFKLTHTTLASYVRAIKVFIDFARSPCTRVYQNAQAREERVRELYGEGSNGSQGGNELTINPFYPEEELDAIHRERRSTGEMKEVKEEEGVAIKEELVDDEQVPGLHDGFGFLTADELPRDAEWNGEGVDAITRKLATVYECAQWKLDRAGEDNAELLASLLLSRAVNGRTIDRQREAAQYVVNDRHGGTREAMYLRPLLIHHLCNGFALDLLLRLYGERVTLTEQQLMDYAALATCIYQKSGAIMHELFVKLAKCNRIVLCHGEWEEYKNTKKEIFSSYPFLAAPRTIPETDHRIGVKLSKEEVKRRRIGVDLFVFAGLQAITHLRQTGFLLTDHFIEEVARITSFNISPAFLPRECVDEWAIQYMVDIIKANISLV</sequence>
<comment type="subcellular location">
    <subcellularLocation>
        <location evidence="1">Nucleus</location>
    </subcellularLocation>
</comment>
<dbReference type="GO" id="GO:0003677">
    <property type="term" value="F:DNA binding"/>
    <property type="evidence" value="ECO:0007669"/>
    <property type="project" value="InterPro"/>
</dbReference>
<dbReference type="GO" id="GO:0006874">
    <property type="term" value="P:intracellular calcium ion homeostasis"/>
    <property type="evidence" value="ECO:0000318"/>
    <property type="project" value="GO_Central"/>
</dbReference>
<evidence type="ECO:0000313" key="8">
    <source>
        <dbReference type="Proteomes" id="UP000005239"/>
    </source>
</evidence>
<comment type="similarity">
    <text evidence="2">Belongs to the stanniocalcin family.</text>
</comment>
<dbReference type="GO" id="GO:0005634">
    <property type="term" value="C:nucleus"/>
    <property type="evidence" value="ECO:0007669"/>
    <property type="project" value="UniProtKB-SubCell"/>
</dbReference>
<evidence type="ECO:0000256" key="2">
    <source>
        <dbReference type="ARBA" id="ARBA00008693"/>
    </source>
</evidence>
<keyword evidence="5" id="KW-1015">Disulfide bond</keyword>
<feature type="region of interest" description="Disordered" evidence="6">
    <location>
        <begin position="915"/>
        <end position="937"/>
    </location>
</feature>
<organism evidence="7 8">
    <name type="scientific">Pristionchus pacificus</name>
    <name type="common">Parasitic nematode worm</name>
    <dbReference type="NCBI Taxonomy" id="54126"/>
    <lineage>
        <taxon>Eukaryota</taxon>
        <taxon>Metazoa</taxon>
        <taxon>Ecdysozoa</taxon>
        <taxon>Nematoda</taxon>
        <taxon>Chromadorea</taxon>
        <taxon>Rhabditida</taxon>
        <taxon>Rhabditina</taxon>
        <taxon>Diplogasteromorpha</taxon>
        <taxon>Diplogasteroidea</taxon>
        <taxon>Neodiplogasteridae</taxon>
        <taxon>Pristionchus</taxon>
    </lineage>
</organism>
<evidence type="ECO:0000256" key="6">
    <source>
        <dbReference type="SAM" id="MobiDB-lite"/>
    </source>
</evidence>
<gene>
    <name evidence="7" type="primary">WBGene00115456</name>
</gene>
<dbReference type="EnsemblMetazoa" id="PPA25902.1">
    <property type="protein sequence ID" value="PPA25902.1"/>
    <property type="gene ID" value="WBGene00115456"/>
</dbReference>
<evidence type="ECO:0000256" key="1">
    <source>
        <dbReference type="ARBA" id="ARBA00004123"/>
    </source>
</evidence>
<dbReference type="Proteomes" id="UP000005239">
    <property type="component" value="Unassembled WGS sequence"/>
</dbReference>
<dbReference type="Pfam" id="PF03298">
    <property type="entry name" value="Stanniocalcin"/>
    <property type="match status" value="2"/>
</dbReference>